<evidence type="ECO:0000256" key="1">
    <source>
        <dbReference type="ARBA" id="ARBA00022553"/>
    </source>
</evidence>
<feature type="domain" description="Response regulatory" evidence="5">
    <location>
        <begin position="1"/>
        <end position="115"/>
    </location>
</feature>
<dbReference type="SUPFAM" id="SSF52172">
    <property type="entry name" value="CheY-like"/>
    <property type="match status" value="1"/>
</dbReference>
<proteinExistence type="predicted"/>
<dbReference type="CDD" id="cd17535">
    <property type="entry name" value="REC_NarL-like"/>
    <property type="match status" value="1"/>
</dbReference>
<evidence type="ECO:0000259" key="4">
    <source>
        <dbReference type="PROSITE" id="PS50043"/>
    </source>
</evidence>
<feature type="domain" description="HTH luxR-type" evidence="4">
    <location>
        <begin position="131"/>
        <end position="196"/>
    </location>
</feature>
<dbReference type="AlphaFoldDB" id="A0A6I2L7R4"/>
<dbReference type="Proteomes" id="UP000433309">
    <property type="component" value="Unassembled WGS sequence"/>
</dbReference>
<feature type="modified residue" description="4-aspartylphosphate" evidence="3">
    <location>
        <position position="50"/>
    </location>
</feature>
<dbReference type="PRINTS" id="PR00038">
    <property type="entry name" value="HTHLUXR"/>
</dbReference>
<dbReference type="InterPro" id="IPR039420">
    <property type="entry name" value="WalR-like"/>
</dbReference>
<evidence type="ECO:0000256" key="3">
    <source>
        <dbReference type="PROSITE-ProRule" id="PRU00169"/>
    </source>
</evidence>
<dbReference type="InterPro" id="IPR001789">
    <property type="entry name" value="Sig_transdc_resp-reg_receiver"/>
</dbReference>
<dbReference type="Pfam" id="PF00196">
    <property type="entry name" value="GerE"/>
    <property type="match status" value="1"/>
</dbReference>
<dbReference type="Pfam" id="PF00072">
    <property type="entry name" value="Response_reg"/>
    <property type="match status" value="1"/>
</dbReference>
<dbReference type="PANTHER" id="PTHR43214">
    <property type="entry name" value="TWO-COMPONENT RESPONSE REGULATOR"/>
    <property type="match status" value="1"/>
</dbReference>
<evidence type="ECO:0000313" key="6">
    <source>
        <dbReference type="EMBL" id="MRW94275.1"/>
    </source>
</evidence>
<dbReference type="InterPro" id="IPR016032">
    <property type="entry name" value="Sig_transdc_resp-reg_C-effctor"/>
</dbReference>
<dbReference type="InterPro" id="IPR011006">
    <property type="entry name" value="CheY-like_superfamily"/>
</dbReference>
<dbReference type="SMART" id="SM00448">
    <property type="entry name" value="REC"/>
    <property type="match status" value="1"/>
</dbReference>
<comment type="caution">
    <text evidence="6">The sequence shown here is derived from an EMBL/GenBank/DDBJ whole genome shotgun (WGS) entry which is preliminary data.</text>
</comment>
<dbReference type="InterPro" id="IPR000792">
    <property type="entry name" value="Tscrpt_reg_LuxR_C"/>
</dbReference>
<dbReference type="GO" id="GO:0000160">
    <property type="term" value="P:phosphorelay signal transduction system"/>
    <property type="evidence" value="ECO:0007669"/>
    <property type="project" value="InterPro"/>
</dbReference>
<name>A0A6I2L7R4_9BURK</name>
<keyword evidence="1 3" id="KW-0597">Phosphoprotein</keyword>
<evidence type="ECO:0000313" key="7">
    <source>
        <dbReference type="Proteomes" id="UP000433309"/>
    </source>
</evidence>
<keyword evidence="7" id="KW-1185">Reference proteome</keyword>
<dbReference type="EMBL" id="WKJK01000024">
    <property type="protein sequence ID" value="MRW94275.1"/>
    <property type="molecule type" value="Genomic_DNA"/>
</dbReference>
<dbReference type="GO" id="GO:0003677">
    <property type="term" value="F:DNA binding"/>
    <property type="evidence" value="ECO:0007669"/>
    <property type="project" value="UniProtKB-KW"/>
</dbReference>
<accession>A0A6I2L7R4</accession>
<dbReference type="PROSITE" id="PS50110">
    <property type="entry name" value="RESPONSE_REGULATORY"/>
    <property type="match status" value="1"/>
</dbReference>
<dbReference type="PROSITE" id="PS50043">
    <property type="entry name" value="HTH_LUXR_2"/>
    <property type="match status" value="1"/>
</dbReference>
<dbReference type="SUPFAM" id="SSF46894">
    <property type="entry name" value="C-terminal effector domain of the bipartite response regulators"/>
    <property type="match status" value="1"/>
</dbReference>
<evidence type="ECO:0000256" key="2">
    <source>
        <dbReference type="ARBA" id="ARBA00023125"/>
    </source>
</evidence>
<dbReference type="CDD" id="cd06170">
    <property type="entry name" value="LuxR_C_like"/>
    <property type="match status" value="1"/>
</dbReference>
<keyword evidence="2" id="KW-0238">DNA-binding</keyword>
<protein>
    <submittedName>
        <fullName evidence="6">Response regulator</fullName>
    </submittedName>
</protein>
<dbReference type="Gene3D" id="3.40.50.2300">
    <property type="match status" value="1"/>
</dbReference>
<dbReference type="InterPro" id="IPR058245">
    <property type="entry name" value="NreC/VraR/RcsB-like_REC"/>
</dbReference>
<sequence length="200" mass="22020">MIADDHPLLRSGIAAVLSADARFMIVAEANDGATAIEQYQRFRPDVTLMDLQMPGLNGVDATTAIRAVNPDARIIILTTFGGDVQVARGLRAGACGYMLKNMARTELSDYIHAVYTGQRALPPQVASSLINNFQHDALSKREIEVLRFVADGNSNQRVGEHLGLSEDTIKAHMKTILQKLNARDRTHAVTIALRRGYWEH</sequence>
<dbReference type="PANTHER" id="PTHR43214:SF43">
    <property type="entry name" value="TWO-COMPONENT RESPONSE REGULATOR"/>
    <property type="match status" value="1"/>
</dbReference>
<reference evidence="6 7" key="1">
    <citation type="submission" date="2019-11" db="EMBL/GenBank/DDBJ databases">
        <title>Novel species isolated from a subtropical stream in China.</title>
        <authorList>
            <person name="Lu H."/>
        </authorList>
    </citation>
    <scope>NUCLEOTIDE SEQUENCE [LARGE SCALE GENOMIC DNA]</scope>
    <source>
        <strain evidence="6 7">FT80W</strain>
    </source>
</reference>
<evidence type="ECO:0000259" key="5">
    <source>
        <dbReference type="PROSITE" id="PS50110"/>
    </source>
</evidence>
<organism evidence="6 7">
    <name type="scientific">Duganella guangzhouensis</name>
    <dbReference type="NCBI Taxonomy" id="2666084"/>
    <lineage>
        <taxon>Bacteria</taxon>
        <taxon>Pseudomonadati</taxon>
        <taxon>Pseudomonadota</taxon>
        <taxon>Betaproteobacteria</taxon>
        <taxon>Burkholderiales</taxon>
        <taxon>Oxalobacteraceae</taxon>
        <taxon>Telluria group</taxon>
        <taxon>Duganella</taxon>
    </lineage>
</organism>
<dbReference type="GO" id="GO:0006355">
    <property type="term" value="P:regulation of DNA-templated transcription"/>
    <property type="evidence" value="ECO:0007669"/>
    <property type="project" value="InterPro"/>
</dbReference>
<gene>
    <name evidence="6" type="ORF">GJ699_30300</name>
</gene>
<dbReference type="SMART" id="SM00421">
    <property type="entry name" value="HTH_LUXR"/>
    <property type="match status" value="1"/>
</dbReference>